<dbReference type="RefSeq" id="YP_009225371.1">
    <property type="nucleotide sequence ID" value="NC_029093.1"/>
</dbReference>
<organism evidence="1 2">
    <name type="scientific">Mycobacterium phage Mindy</name>
    <dbReference type="NCBI Taxonomy" id="1647311"/>
    <lineage>
        <taxon>Viruses</taxon>
        <taxon>Duplodnaviria</taxon>
        <taxon>Heunggongvirae</taxon>
        <taxon>Uroviricota</taxon>
        <taxon>Caudoviricetes</taxon>
        <taxon>Kostyavirus</taxon>
        <taxon>Kostyavirus toto</taxon>
    </lineage>
</organism>
<evidence type="ECO:0000313" key="1">
    <source>
        <dbReference type="EMBL" id="AKF15114.1"/>
    </source>
</evidence>
<dbReference type="KEGG" id="vg:26796367"/>
<sequence>MGKTKRYKKIDKVLNDHFRKAEKTPKGKWWWGANYVLAEAIAAACYHVRVDGVHLFTDEEEAELVKLELLMLAYESDELLTNCTAQESSWLWAEAMYLLGRWLDRLWS</sequence>
<name>A0A0F6YR13_9CAUD</name>
<protein>
    <submittedName>
        <fullName evidence="1">Uncharacterized protein</fullName>
    </submittedName>
</protein>
<gene>
    <name evidence="1" type="primary">84</name>
    <name evidence="1" type="ORF">SEA_MINDY_84</name>
</gene>
<dbReference type="EMBL" id="KR080204">
    <property type="protein sequence ID" value="AKF15114.1"/>
    <property type="molecule type" value="Genomic_DNA"/>
</dbReference>
<proteinExistence type="predicted"/>
<accession>A0A0F6YR13</accession>
<evidence type="ECO:0000313" key="2">
    <source>
        <dbReference type="Proteomes" id="UP000201946"/>
    </source>
</evidence>
<dbReference type="GeneID" id="26796367"/>
<dbReference type="Proteomes" id="UP000201946">
    <property type="component" value="Segment"/>
</dbReference>
<reference evidence="1 2" key="1">
    <citation type="journal article" date="2015" name="Genome Announc.">
        <title>Genome Sequence of Mycobacteriophage Mindy.</title>
        <authorList>
            <person name="Pope W.H."/>
            <person name="Bernstein N.I."/>
            <person name="Fasolas C.S."/>
            <person name="Mezghani N."/>
            <person name="Pressimone C.A."/>
            <person name="Selvakumar P."/>
            <person name="Stanton A.C."/>
            <person name="Lapin J.S."/>
            <person name="Prout A.K."/>
            <person name="Grubb S.R."/>
            <person name="Warner M.H."/>
            <person name="Bowman C.A."/>
            <person name="Russell D.A."/>
            <person name="Hatfull G.F."/>
        </authorList>
    </citation>
    <scope>NUCLEOTIDE SEQUENCE [LARGE SCALE GENOMIC DNA]</scope>
</reference>